<reference evidence="2 3" key="1">
    <citation type="submission" date="2018-12" db="EMBL/GenBank/DDBJ databases">
        <authorList>
            <person name="Feng G."/>
            <person name="Zhu H."/>
        </authorList>
    </citation>
    <scope>NUCLEOTIDE SEQUENCE [LARGE SCALE GENOMIC DNA]</scope>
    <source>
        <strain evidence="2 3">KCTC 12533</strain>
    </source>
</reference>
<evidence type="ECO:0000313" key="2">
    <source>
        <dbReference type="EMBL" id="RSK51501.1"/>
    </source>
</evidence>
<dbReference type="AlphaFoldDB" id="A0A428KXG7"/>
<organism evidence="2 3">
    <name type="scientific">Hymenobacter rigui</name>
    <dbReference type="NCBI Taxonomy" id="334424"/>
    <lineage>
        <taxon>Bacteria</taxon>
        <taxon>Pseudomonadati</taxon>
        <taxon>Bacteroidota</taxon>
        <taxon>Cytophagia</taxon>
        <taxon>Cytophagales</taxon>
        <taxon>Hymenobacteraceae</taxon>
        <taxon>Hymenobacter</taxon>
    </lineage>
</organism>
<dbReference type="InterPro" id="IPR011042">
    <property type="entry name" value="6-blade_b-propeller_TolB-like"/>
</dbReference>
<accession>A0A428KXG7</accession>
<proteinExistence type="inferred from homology"/>
<dbReference type="Proteomes" id="UP000273500">
    <property type="component" value="Unassembled WGS sequence"/>
</dbReference>
<protein>
    <recommendedName>
        <fullName evidence="4">Biopolymer transporter Tol</fullName>
    </recommendedName>
</protein>
<evidence type="ECO:0000256" key="1">
    <source>
        <dbReference type="ARBA" id="ARBA00009820"/>
    </source>
</evidence>
<dbReference type="Gene3D" id="2.120.10.30">
    <property type="entry name" value="TolB, C-terminal domain"/>
    <property type="match status" value="1"/>
</dbReference>
<comment type="caution">
    <text evidence="2">The sequence shown here is derived from an EMBL/GenBank/DDBJ whole genome shotgun (WGS) entry which is preliminary data.</text>
</comment>
<dbReference type="SUPFAM" id="SSF82171">
    <property type="entry name" value="DPP6 N-terminal domain-like"/>
    <property type="match status" value="1"/>
</dbReference>
<keyword evidence="3" id="KW-1185">Reference proteome</keyword>
<evidence type="ECO:0000313" key="3">
    <source>
        <dbReference type="Proteomes" id="UP000273500"/>
    </source>
</evidence>
<dbReference type="Pfam" id="PF07676">
    <property type="entry name" value="PD40"/>
    <property type="match status" value="1"/>
</dbReference>
<dbReference type="PANTHER" id="PTHR36842">
    <property type="entry name" value="PROTEIN TOLB HOMOLOG"/>
    <property type="match status" value="1"/>
</dbReference>
<evidence type="ECO:0008006" key="4">
    <source>
        <dbReference type="Google" id="ProtNLM"/>
    </source>
</evidence>
<dbReference type="OrthoDB" id="9799878at2"/>
<dbReference type="PANTHER" id="PTHR36842:SF1">
    <property type="entry name" value="PROTEIN TOLB"/>
    <property type="match status" value="1"/>
</dbReference>
<comment type="similarity">
    <text evidence="1">Belongs to the TolB family.</text>
</comment>
<dbReference type="InterPro" id="IPR011659">
    <property type="entry name" value="WD40"/>
</dbReference>
<gene>
    <name evidence="2" type="ORF">EI291_01460</name>
</gene>
<name>A0A428KXG7_9BACT</name>
<sequence length="996" mass="111416">MRNGKTYIRSNPPTGRPAPKPPVWFRAVQVVSSGIPTVCIPVKFPLRTLWPALGLAVLPAAASAQTLLPVEQQVPASVRWYEVRTPHFRVVYPAGFEERARRTAARLEQVHEPAGASLGLAGRPITVVLQARNTIGNGFVTLLPRHSEFYTTFPQDPFLPGTLDWLDQLTVHEYRHVVQFDKAHQGIGQLGYLLGGYGGLGLTTLGVPDWFAEGDAVGTETALTRSGRGRIPNFDAYFRANLLAGRQYSYAKAVAGSFRDNVPNHYVLGYFLTTRLKRTAPELGVWGTVLNRYYRFPVYPLSFSDKLRRTTGLRTDDLYRQTVRELDSLWRVEAANRPLTPATELPVAASEKVFTEYQLPQYLDDNTVVALKSGLGHTPRLVALRRGQPERELLVLGLHHNPEQLSAGGGKVAWLEFRYNARWQQQVYSELRVLDVATGRLSRPGRRTRYTTAVLSPDGRRLLAVSTDSSYRHRLHLLDTETGRVLRTFDNPQNQPYLHPRFAPDGRTAAVVRLETEGKRLELLDTENGQARVVLPAANDNISQPQPGPDYVLFTSPRSGQEEVYAVRLSTGEIRQVTSRPVGSYHPALSPDGQRLVFHEIRAQGSRVLEMPLQPQQWLPPTAPAPNRYADELTAREPGARTMGPVLPQDSVSGPVLVARRYRRLPHAPNLYGWGLVQSPSGNGLNLGIRAQDVLSTTQAIASVGFDGVERTGRVFADVSYQGLWPVLDVGVEHGGRRAIGSVPTGGAAERNWQYTRLQVGSRLPLVLTRSRMLTSLSVGAYYQLEQTRNYPFTTRYLSEVGSRPLHVLLGTVSFARTLRQSYRDVAPRWGQSVALTLRDTPFGNGLEARQVAAQGSLFLPGIGWHHALRLRAGYQYQQQQEYRFGSAIFYPRSLPYLSANRLTSYSAEYRLPLADVHWELGRVLYIQRLKGNAFYDGVRAVSGGLRRNYYSTGFDVSAVFNPLRLRTPLEVGLRTVYDSYYQRWQLQPLVLNVGF</sequence>
<dbReference type="EMBL" id="RWIT01000001">
    <property type="protein sequence ID" value="RSK51501.1"/>
    <property type="molecule type" value="Genomic_DNA"/>
</dbReference>